<proteinExistence type="inferred from homology"/>
<keyword evidence="5" id="KW-0378">Hydrolase</keyword>
<comment type="similarity">
    <text evidence="7">Belongs to the PINc/VapC protein family.</text>
</comment>
<dbReference type="SUPFAM" id="SSF88723">
    <property type="entry name" value="PIN domain-like"/>
    <property type="match status" value="1"/>
</dbReference>
<feature type="domain" description="PIN" evidence="8">
    <location>
        <begin position="3"/>
        <end position="121"/>
    </location>
</feature>
<evidence type="ECO:0000256" key="5">
    <source>
        <dbReference type="ARBA" id="ARBA00022801"/>
    </source>
</evidence>
<dbReference type="GO" id="GO:0004518">
    <property type="term" value="F:nuclease activity"/>
    <property type="evidence" value="ECO:0007669"/>
    <property type="project" value="UniProtKB-KW"/>
</dbReference>
<reference evidence="9 10" key="1">
    <citation type="submission" date="2020-08" db="EMBL/GenBank/DDBJ databases">
        <title>Genomic Encyclopedia of Type Strains, Phase IV (KMG-IV): sequencing the most valuable type-strain genomes for metagenomic binning, comparative biology and taxonomic classification.</title>
        <authorList>
            <person name="Goeker M."/>
        </authorList>
    </citation>
    <scope>NUCLEOTIDE SEQUENCE [LARGE SCALE GENOMIC DNA]</scope>
    <source>
        <strain evidence="9 10">DSM 25079</strain>
    </source>
</reference>
<sequence length="133" mass="14379">MTYLLDTNVAIHLRDADPDIVNRVAALEGAILLSIVTVVEMEGGILRDPSSASHRRRVLDEMSNTFGTLAFGSAEATAYSKIVSTSGYARSRIFDRMIAAQALVLDATLITINGADFQDIPDLKLEIWPSPAS</sequence>
<protein>
    <submittedName>
        <fullName evidence="9">Putative nucleic acid-binding protein</fullName>
    </submittedName>
</protein>
<keyword evidence="3" id="KW-0540">Nuclease</keyword>
<evidence type="ECO:0000259" key="8">
    <source>
        <dbReference type="Pfam" id="PF01850"/>
    </source>
</evidence>
<keyword evidence="10" id="KW-1185">Reference proteome</keyword>
<evidence type="ECO:0000256" key="6">
    <source>
        <dbReference type="ARBA" id="ARBA00022842"/>
    </source>
</evidence>
<dbReference type="EMBL" id="JACIJC010000002">
    <property type="protein sequence ID" value="MBB5685599.1"/>
    <property type="molecule type" value="Genomic_DNA"/>
</dbReference>
<gene>
    <name evidence="9" type="ORF">FHS49_001607</name>
</gene>
<dbReference type="InterPro" id="IPR029060">
    <property type="entry name" value="PIN-like_dom_sf"/>
</dbReference>
<organism evidence="9 10">
    <name type="scientific">Sphingobium boeckii</name>
    <dbReference type="NCBI Taxonomy" id="1082345"/>
    <lineage>
        <taxon>Bacteria</taxon>
        <taxon>Pseudomonadati</taxon>
        <taxon>Pseudomonadota</taxon>
        <taxon>Alphaproteobacteria</taxon>
        <taxon>Sphingomonadales</taxon>
        <taxon>Sphingomonadaceae</taxon>
        <taxon>Sphingobium</taxon>
    </lineage>
</organism>
<evidence type="ECO:0000313" key="9">
    <source>
        <dbReference type="EMBL" id="MBB5685599.1"/>
    </source>
</evidence>
<evidence type="ECO:0000256" key="4">
    <source>
        <dbReference type="ARBA" id="ARBA00022723"/>
    </source>
</evidence>
<keyword evidence="6" id="KW-0460">Magnesium</keyword>
<dbReference type="Proteomes" id="UP000549617">
    <property type="component" value="Unassembled WGS sequence"/>
</dbReference>
<dbReference type="Pfam" id="PF01850">
    <property type="entry name" value="PIN"/>
    <property type="match status" value="1"/>
</dbReference>
<evidence type="ECO:0000256" key="3">
    <source>
        <dbReference type="ARBA" id="ARBA00022722"/>
    </source>
</evidence>
<dbReference type="Gene3D" id="3.40.50.1010">
    <property type="entry name" value="5'-nuclease"/>
    <property type="match status" value="1"/>
</dbReference>
<accession>A0A7W9AHK3</accession>
<keyword evidence="2" id="KW-1277">Toxin-antitoxin system</keyword>
<dbReference type="GO" id="GO:0046872">
    <property type="term" value="F:metal ion binding"/>
    <property type="evidence" value="ECO:0007669"/>
    <property type="project" value="UniProtKB-KW"/>
</dbReference>
<comment type="caution">
    <text evidence="9">The sequence shown here is derived from an EMBL/GenBank/DDBJ whole genome shotgun (WGS) entry which is preliminary data.</text>
</comment>
<dbReference type="AlphaFoldDB" id="A0A7W9AHK3"/>
<dbReference type="PANTHER" id="PTHR33653:SF1">
    <property type="entry name" value="RIBONUCLEASE VAPC2"/>
    <property type="match status" value="1"/>
</dbReference>
<name>A0A7W9AHK3_9SPHN</name>
<dbReference type="GO" id="GO:0016787">
    <property type="term" value="F:hydrolase activity"/>
    <property type="evidence" value="ECO:0007669"/>
    <property type="project" value="UniProtKB-KW"/>
</dbReference>
<evidence type="ECO:0000313" key="10">
    <source>
        <dbReference type="Proteomes" id="UP000549617"/>
    </source>
</evidence>
<dbReference type="RefSeq" id="WP_184017052.1">
    <property type="nucleotide sequence ID" value="NZ_JACIJC010000002.1"/>
</dbReference>
<dbReference type="InterPro" id="IPR050556">
    <property type="entry name" value="Type_II_TA_system_RNase"/>
</dbReference>
<evidence type="ECO:0000256" key="7">
    <source>
        <dbReference type="ARBA" id="ARBA00038093"/>
    </source>
</evidence>
<dbReference type="PANTHER" id="PTHR33653">
    <property type="entry name" value="RIBONUCLEASE VAPC2"/>
    <property type="match status" value="1"/>
</dbReference>
<evidence type="ECO:0000256" key="2">
    <source>
        <dbReference type="ARBA" id="ARBA00022649"/>
    </source>
</evidence>
<keyword evidence="4" id="KW-0479">Metal-binding</keyword>
<dbReference type="InterPro" id="IPR002716">
    <property type="entry name" value="PIN_dom"/>
</dbReference>
<evidence type="ECO:0000256" key="1">
    <source>
        <dbReference type="ARBA" id="ARBA00001946"/>
    </source>
</evidence>
<comment type="cofactor">
    <cofactor evidence="1">
        <name>Mg(2+)</name>
        <dbReference type="ChEBI" id="CHEBI:18420"/>
    </cofactor>
</comment>